<evidence type="ECO:0000313" key="6">
    <source>
        <dbReference type="Proteomes" id="UP000262379"/>
    </source>
</evidence>
<evidence type="ECO:0000256" key="3">
    <source>
        <dbReference type="RuleBase" id="RU000363"/>
    </source>
</evidence>
<dbReference type="PANTHER" id="PTHR44196:SF1">
    <property type="entry name" value="DEHYDROGENASE_REDUCTASE SDR FAMILY MEMBER 7B"/>
    <property type="match status" value="1"/>
</dbReference>
<gene>
    <name evidence="5" type="ORF">DY251_04690</name>
</gene>
<dbReference type="PANTHER" id="PTHR44196">
    <property type="entry name" value="DEHYDROGENASE/REDUCTASE SDR FAMILY MEMBER 7B"/>
    <property type="match status" value="1"/>
</dbReference>
<dbReference type="InterPro" id="IPR036291">
    <property type="entry name" value="NAD(P)-bd_dom_sf"/>
</dbReference>
<reference evidence="6" key="1">
    <citation type="submission" date="2018-08" db="EMBL/GenBank/DDBJ databases">
        <authorList>
            <person name="Im W.T."/>
        </authorList>
    </citation>
    <scope>NUCLEOTIDE SEQUENCE [LARGE SCALE GENOMIC DNA]</scope>
    <source>
        <strain evidence="6">LA-28</strain>
    </source>
</reference>
<dbReference type="InterPro" id="IPR002347">
    <property type="entry name" value="SDR_fam"/>
</dbReference>
<organism evidence="5 6">
    <name type="scientific">Mesorhizobium denitrificans</name>
    <dbReference type="NCBI Taxonomy" id="2294114"/>
    <lineage>
        <taxon>Bacteria</taxon>
        <taxon>Pseudomonadati</taxon>
        <taxon>Pseudomonadota</taxon>
        <taxon>Alphaproteobacteria</taxon>
        <taxon>Hyphomicrobiales</taxon>
        <taxon>Phyllobacteriaceae</taxon>
        <taxon>Mesorhizobium</taxon>
    </lineage>
</organism>
<keyword evidence="2" id="KW-0560">Oxidoreductase</keyword>
<dbReference type="PROSITE" id="PS00061">
    <property type="entry name" value="ADH_SHORT"/>
    <property type="match status" value="1"/>
</dbReference>
<dbReference type="CDD" id="cd05233">
    <property type="entry name" value="SDR_c"/>
    <property type="match status" value="1"/>
</dbReference>
<dbReference type="EMBL" id="QURN01000003">
    <property type="protein sequence ID" value="RFC68922.1"/>
    <property type="molecule type" value="Genomic_DNA"/>
</dbReference>
<dbReference type="PRINTS" id="PR00080">
    <property type="entry name" value="SDRFAMILY"/>
</dbReference>
<dbReference type="PRINTS" id="PR00081">
    <property type="entry name" value="GDHRDH"/>
</dbReference>
<protein>
    <submittedName>
        <fullName evidence="5">SDR family oxidoreductase</fullName>
    </submittedName>
</protein>
<dbReference type="GO" id="GO:0016020">
    <property type="term" value="C:membrane"/>
    <property type="evidence" value="ECO:0007669"/>
    <property type="project" value="TreeGrafter"/>
</dbReference>
<name>A0A371XI77_9HYPH</name>
<feature type="domain" description="Ketoreductase" evidence="4">
    <location>
        <begin position="5"/>
        <end position="181"/>
    </location>
</feature>
<dbReference type="GO" id="GO:0016491">
    <property type="term" value="F:oxidoreductase activity"/>
    <property type="evidence" value="ECO:0007669"/>
    <property type="project" value="UniProtKB-KW"/>
</dbReference>
<dbReference type="Proteomes" id="UP000262379">
    <property type="component" value="Unassembled WGS sequence"/>
</dbReference>
<dbReference type="InterPro" id="IPR020904">
    <property type="entry name" value="Sc_DH/Rdtase_CS"/>
</dbReference>
<evidence type="ECO:0000259" key="4">
    <source>
        <dbReference type="SMART" id="SM00822"/>
    </source>
</evidence>
<comment type="caution">
    <text evidence="5">The sequence shown here is derived from an EMBL/GenBank/DDBJ whole genome shotgun (WGS) entry which is preliminary data.</text>
</comment>
<evidence type="ECO:0000313" key="5">
    <source>
        <dbReference type="EMBL" id="RFC68922.1"/>
    </source>
</evidence>
<dbReference type="Gene3D" id="3.40.50.720">
    <property type="entry name" value="NAD(P)-binding Rossmann-like Domain"/>
    <property type="match status" value="1"/>
</dbReference>
<keyword evidence="6" id="KW-1185">Reference proteome</keyword>
<dbReference type="SUPFAM" id="SSF51735">
    <property type="entry name" value="NAD(P)-binding Rossmann-fold domains"/>
    <property type="match status" value="1"/>
</dbReference>
<evidence type="ECO:0000256" key="2">
    <source>
        <dbReference type="ARBA" id="ARBA00023002"/>
    </source>
</evidence>
<comment type="similarity">
    <text evidence="1 3">Belongs to the short-chain dehydrogenases/reductases (SDR) family.</text>
</comment>
<dbReference type="AlphaFoldDB" id="A0A371XI77"/>
<dbReference type="InterPro" id="IPR057326">
    <property type="entry name" value="KR_dom"/>
</dbReference>
<proteinExistence type="inferred from homology"/>
<sequence>MQHSKIVMITGAASGIGAATAQLAANAGYRVVIADIDADRGRQMAEKIGNGAWSLKLDICSETEWTAALDQVWQREGKLDILINNAAIVHTGWARDLTLDAHRQTMDTNFFGAVIGMMTALPRMKVQGSGHLISVSSMNAFIPYPGIASYAAAKHALRAFHAAVALEERAGPIDFTLIYPTATETPMLDKEANDDALALAFSGTPVSANLVAQQILDAMVSKPVEVFIPPERGEAVKRLGIDPVQLRAYVEANEPIGLEKLKARRAQMKTA</sequence>
<dbReference type="Pfam" id="PF00106">
    <property type="entry name" value="adh_short"/>
    <property type="match status" value="1"/>
</dbReference>
<accession>A0A371XI77</accession>
<dbReference type="SMART" id="SM00822">
    <property type="entry name" value="PKS_KR"/>
    <property type="match status" value="1"/>
</dbReference>
<dbReference type="RefSeq" id="WP_116622690.1">
    <property type="nucleotide sequence ID" value="NZ_QURN01000003.1"/>
</dbReference>
<evidence type="ECO:0000256" key="1">
    <source>
        <dbReference type="ARBA" id="ARBA00006484"/>
    </source>
</evidence>